<feature type="transmembrane region" description="Helical" evidence="7">
    <location>
        <begin position="597"/>
        <end position="626"/>
    </location>
</feature>
<evidence type="ECO:0000256" key="2">
    <source>
        <dbReference type="ARBA" id="ARBA00010157"/>
    </source>
</evidence>
<feature type="domain" description="SSD" evidence="8">
    <location>
        <begin position="216"/>
        <end position="322"/>
    </location>
</feature>
<feature type="transmembrane region" description="Helical" evidence="7">
    <location>
        <begin position="360"/>
        <end position="378"/>
    </location>
</feature>
<dbReference type="InterPro" id="IPR000731">
    <property type="entry name" value="SSD"/>
</dbReference>
<evidence type="ECO:0000313" key="9">
    <source>
        <dbReference type="EMBL" id="KAA1376328.1"/>
    </source>
</evidence>
<feature type="transmembrane region" description="Helical" evidence="7">
    <location>
        <begin position="268"/>
        <end position="289"/>
    </location>
</feature>
<keyword evidence="4 7" id="KW-0812">Transmembrane</keyword>
<dbReference type="InterPro" id="IPR004869">
    <property type="entry name" value="MMPL_dom"/>
</dbReference>
<feature type="transmembrane region" description="Helical" evidence="7">
    <location>
        <begin position="227"/>
        <end position="247"/>
    </location>
</feature>
<evidence type="ECO:0000256" key="5">
    <source>
        <dbReference type="ARBA" id="ARBA00022989"/>
    </source>
</evidence>
<dbReference type="Pfam" id="PF03176">
    <property type="entry name" value="MMPL"/>
    <property type="match status" value="2"/>
</dbReference>
<feature type="transmembrane region" description="Helical" evidence="7">
    <location>
        <begin position="557"/>
        <end position="576"/>
    </location>
</feature>
<keyword evidence="3" id="KW-1003">Cell membrane</keyword>
<comment type="similarity">
    <text evidence="2">Belongs to the resistance-nodulation-cell division (RND) (TC 2.A.6) family. MmpL subfamily.</text>
</comment>
<keyword evidence="10" id="KW-1185">Reference proteome</keyword>
<dbReference type="PANTHER" id="PTHR33406">
    <property type="entry name" value="MEMBRANE PROTEIN MJ1562-RELATED"/>
    <property type="match status" value="1"/>
</dbReference>
<dbReference type="InterPro" id="IPR050545">
    <property type="entry name" value="Mycobact_MmpL"/>
</dbReference>
<dbReference type="SUPFAM" id="SSF82866">
    <property type="entry name" value="Multidrug efflux transporter AcrB transmembrane domain"/>
    <property type="match status" value="2"/>
</dbReference>
<evidence type="ECO:0000256" key="4">
    <source>
        <dbReference type="ARBA" id="ARBA00022692"/>
    </source>
</evidence>
<comment type="subcellular location">
    <subcellularLocation>
        <location evidence="1">Cell membrane</location>
        <topology evidence="1">Multi-pass membrane protein</topology>
    </subcellularLocation>
</comment>
<feature type="transmembrane region" description="Helical" evidence="7">
    <location>
        <begin position="167"/>
        <end position="185"/>
    </location>
</feature>
<name>A0A641AM27_9ACTN</name>
<evidence type="ECO:0000256" key="7">
    <source>
        <dbReference type="SAM" id="Phobius"/>
    </source>
</evidence>
<dbReference type="PROSITE" id="PS50156">
    <property type="entry name" value="SSD"/>
    <property type="match status" value="2"/>
</dbReference>
<dbReference type="OrthoDB" id="2365435at2"/>
<dbReference type="PANTHER" id="PTHR33406:SF6">
    <property type="entry name" value="MEMBRANE PROTEIN YDGH-RELATED"/>
    <property type="match status" value="1"/>
</dbReference>
<reference evidence="9" key="1">
    <citation type="submission" date="2019-09" db="EMBL/GenBank/DDBJ databases">
        <authorList>
            <person name="Li J."/>
        </authorList>
    </citation>
    <scope>NUCLEOTIDE SEQUENCE [LARGE SCALE GENOMIC DNA]</scope>
    <source>
        <strain evidence="9">NRBC 14897</strain>
    </source>
</reference>
<evidence type="ECO:0000259" key="8">
    <source>
        <dbReference type="PROSITE" id="PS50156"/>
    </source>
</evidence>
<feature type="transmembrane region" description="Helical" evidence="7">
    <location>
        <begin position="499"/>
        <end position="517"/>
    </location>
</feature>
<keyword evidence="5 7" id="KW-1133">Transmembrane helix</keyword>
<organism evidence="9 10">
    <name type="scientific">Aeromicrobium fastidiosum</name>
    <dbReference type="NCBI Taxonomy" id="52699"/>
    <lineage>
        <taxon>Bacteria</taxon>
        <taxon>Bacillati</taxon>
        <taxon>Actinomycetota</taxon>
        <taxon>Actinomycetes</taxon>
        <taxon>Propionibacteriales</taxon>
        <taxon>Nocardioidaceae</taxon>
        <taxon>Aeromicrobium</taxon>
    </lineage>
</organism>
<feature type="transmembrane region" description="Helical" evidence="7">
    <location>
        <begin position="301"/>
        <end position="324"/>
    </location>
</feature>
<evidence type="ECO:0000256" key="1">
    <source>
        <dbReference type="ARBA" id="ARBA00004651"/>
    </source>
</evidence>
<feature type="transmembrane region" description="Helical" evidence="7">
    <location>
        <begin position="524"/>
        <end position="545"/>
    </location>
</feature>
<dbReference type="EMBL" id="SDPP02000003">
    <property type="protein sequence ID" value="KAA1376328.1"/>
    <property type="molecule type" value="Genomic_DNA"/>
</dbReference>
<feature type="transmembrane region" description="Helical" evidence="7">
    <location>
        <begin position="192"/>
        <end position="215"/>
    </location>
</feature>
<comment type="caution">
    <text evidence="9">The sequence shown here is derived from an EMBL/GenBank/DDBJ whole genome shotgun (WGS) entry which is preliminary data.</text>
</comment>
<dbReference type="AlphaFoldDB" id="A0A641AM27"/>
<dbReference type="Proteomes" id="UP001515100">
    <property type="component" value="Unassembled WGS sequence"/>
</dbReference>
<gene>
    <name evidence="9" type="ORF">ESP62_012910</name>
</gene>
<accession>A0A641AM27</accession>
<evidence type="ECO:0000256" key="6">
    <source>
        <dbReference type="ARBA" id="ARBA00023136"/>
    </source>
</evidence>
<feature type="transmembrane region" description="Helical" evidence="7">
    <location>
        <begin position="18"/>
        <end position="37"/>
    </location>
</feature>
<sequence>MSFVESFDHRTKTVGRRAAILVVLAFVLVSGAVFALAPEARESNAPTAGLPDSADSTTVARIQEQLPQSDVVPAIVVVSRDGEKLDTDDRDAVARLATTLRAGEPRYSDDGTVGLVAVPLKATTGADQVEKIRDTADRGLEDGLTVEVTGGPAFQADLENAFAGADVRLLIATALVVALLLLVTYRSPWLWLVPLVVVALGDRVAALAVATATQVFGYDVDGSTTGITSVLVFGAGTNYALLLIARYREELRRHDDRFAAMRAAWRQAAPAILASSGTVTLALLTLSFADTPSNRALGWSAAIGIVVAVLFGLLALPAAMVLFGRGLFWPFVPRVGQDEPSRTGTWSKVGHRVVTRPKTFVAASLVFLAVLSVGAVGLDVGLTQNDRFRQTPESVLGQETLAKAFPAGSTQPTVVLARPGAVADVAARVDGVDGVSSVKGGASSYEWTSLDVVLDSDRGSARAADTVERLRTELGDDALVGGPDAQDLDAAEAAAHDRLLIIPLVLAIVMLILLVLLRSVVAAVVLALTVVATYVTAMGAGWFVFTHVFDFPALDLPVPLFAFIFLVALGVDYNIFLTTRAREEAASQPVAGAMTTALAVTGGVITSAGVVLAAVFAVLGVLPVVALTQIGVIVGIGVLLDTLVVRSLLVPALATLIGERFWWPSHPGRLVPSDRGTPRS</sequence>
<feature type="domain" description="SSD" evidence="8">
    <location>
        <begin position="523"/>
        <end position="655"/>
    </location>
</feature>
<protein>
    <submittedName>
        <fullName evidence="9">MMPL family transporter</fullName>
    </submittedName>
</protein>
<dbReference type="GO" id="GO:0005886">
    <property type="term" value="C:plasma membrane"/>
    <property type="evidence" value="ECO:0007669"/>
    <property type="project" value="UniProtKB-SubCell"/>
</dbReference>
<evidence type="ECO:0000313" key="10">
    <source>
        <dbReference type="Proteomes" id="UP001515100"/>
    </source>
</evidence>
<evidence type="ECO:0000256" key="3">
    <source>
        <dbReference type="ARBA" id="ARBA00022475"/>
    </source>
</evidence>
<dbReference type="Gene3D" id="1.20.1640.10">
    <property type="entry name" value="Multidrug efflux transporter AcrB transmembrane domain"/>
    <property type="match status" value="2"/>
</dbReference>
<proteinExistence type="inferred from homology"/>
<keyword evidence="6 7" id="KW-0472">Membrane</keyword>